<comment type="caution">
    <text evidence="1">The sequence shown here is derived from an EMBL/GenBank/DDBJ whole genome shotgun (WGS) entry which is preliminary data.</text>
</comment>
<dbReference type="AlphaFoldDB" id="A0A0F9G5P0"/>
<proteinExistence type="predicted"/>
<accession>A0A0F9G5P0</accession>
<dbReference type="InterPro" id="IPR029063">
    <property type="entry name" value="SAM-dependent_MTases_sf"/>
</dbReference>
<reference evidence="1" key="1">
    <citation type="journal article" date="2015" name="Nature">
        <title>Complex archaea that bridge the gap between prokaryotes and eukaryotes.</title>
        <authorList>
            <person name="Spang A."/>
            <person name="Saw J.H."/>
            <person name="Jorgensen S.L."/>
            <person name="Zaremba-Niedzwiedzka K."/>
            <person name="Martijn J."/>
            <person name="Lind A.E."/>
            <person name="van Eijk R."/>
            <person name="Schleper C."/>
            <person name="Guy L."/>
            <person name="Ettema T.J."/>
        </authorList>
    </citation>
    <scope>NUCLEOTIDE SEQUENCE</scope>
</reference>
<evidence type="ECO:0008006" key="2">
    <source>
        <dbReference type="Google" id="ProtNLM"/>
    </source>
</evidence>
<dbReference type="EMBL" id="LAZR01019034">
    <property type="protein sequence ID" value="KKL94033.1"/>
    <property type="molecule type" value="Genomic_DNA"/>
</dbReference>
<protein>
    <recommendedName>
        <fullName evidence="2">Methyltransferase type 11 domain-containing protein</fullName>
    </recommendedName>
</protein>
<organism evidence="1">
    <name type="scientific">marine sediment metagenome</name>
    <dbReference type="NCBI Taxonomy" id="412755"/>
    <lineage>
        <taxon>unclassified sequences</taxon>
        <taxon>metagenomes</taxon>
        <taxon>ecological metagenomes</taxon>
    </lineage>
</organism>
<dbReference type="SUPFAM" id="SSF53335">
    <property type="entry name" value="S-adenosyl-L-methionine-dependent methyltransferases"/>
    <property type="match status" value="1"/>
</dbReference>
<evidence type="ECO:0000313" key="1">
    <source>
        <dbReference type="EMBL" id="KKL94033.1"/>
    </source>
</evidence>
<sequence length="226" mass="27039">MKLTQKYFNRICKQEFYKQKYRRINERSIEYKFVFQSLTKICPIRILDVGTGTTALPSLLRTCGYLVTAIDNIKDYWTKGMFNRHYYVINDDITGSKLNKEFDFIVCVSVLEHIENYNAAIKNVFKLLKKDGYLVLTFPYNEKNFIENVYKLPGAGYGQNWPWICRVFSREQIDEWIETFNGKIIDQEFWQIFTGKYWTFGDMHYPPKQSNKEELHHLLCLLIQKL</sequence>
<dbReference type="CDD" id="cd02440">
    <property type="entry name" value="AdoMet_MTases"/>
    <property type="match status" value="1"/>
</dbReference>
<dbReference type="Pfam" id="PF13489">
    <property type="entry name" value="Methyltransf_23"/>
    <property type="match status" value="1"/>
</dbReference>
<name>A0A0F9G5P0_9ZZZZ</name>
<gene>
    <name evidence="1" type="ORF">LCGC14_1868740</name>
</gene>
<dbReference type="Gene3D" id="3.40.50.150">
    <property type="entry name" value="Vaccinia Virus protein VP39"/>
    <property type="match status" value="1"/>
</dbReference>